<dbReference type="Proteomes" id="UP000694888">
    <property type="component" value="Unplaced"/>
</dbReference>
<proteinExistence type="inferred from homology"/>
<name>A0ABM1A7V9_APLCA</name>
<evidence type="ECO:0000256" key="2">
    <source>
        <dbReference type="ARBA" id="ARBA00017835"/>
    </source>
</evidence>
<keyword evidence="5" id="KW-1185">Reference proteome</keyword>
<accession>A0ABM1A7V9</accession>
<dbReference type="PANTHER" id="PTHR11001:SF2">
    <property type="entry name" value="MITOCHONDRIAL FISSION PROCESS PROTEIN 1"/>
    <property type="match status" value="1"/>
</dbReference>
<evidence type="ECO:0000256" key="3">
    <source>
        <dbReference type="ARBA" id="ARBA00029631"/>
    </source>
</evidence>
<evidence type="ECO:0000256" key="4">
    <source>
        <dbReference type="SAM" id="Phobius"/>
    </source>
</evidence>
<comment type="similarity">
    <text evidence="1">Belongs to the MTFP1 family.</text>
</comment>
<keyword evidence="4" id="KW-0472">Membrane</keyword>
<sequence>MSDPFTAYPARVCGWGYGIGEALRGPFGPPVARLCYAMATGFIFGHTLYKPYVANRNSQSVKKVIVSAGDTFVYEAVASGIVPGFTAFTVKRIIVCGASCSSAMRLWLPSLVALASLPVVCVPADYLWNSFMDDTIRKLY</sequence>
<evidence type="ECO:0000313" key="5">
    <source>
        <dbReference type="Proteomes" id="UP000694888"/>
    </source>
</evidence>
<feature type="transmembrane region" description="Helical" evidence="4">
    <location>
        <begin position="106"/>
        <end position="128"/>
    </location>
</feature>
<reference evidence="6" key="1">
    <citation type="submission" date="2025-08" db="UniProtKB">
        <authorList>
            <consortium name="RefSeq"/>
        </authorList>
    </citation>
    <scope>IDENTIFICATION</scope>
</reference>
<evidence type="ECO:0000256" key="1">
    <source>
        <dbReference type="ARBA" id="ARBA00009224"/>
    </source>
</evidence>
<organism evidence="5 6">
    <name type="scientific">Aplysia californica</name>
    <name type="common">California sea hare</name>
    <dbReference type="NCBI Taxonomy" id="6500"/>
    <lineage>
        <taxon>Eukaryota</taxon>
        <taxon>Metazoa</taxon>
        <taxon>Spiralia</taxon>
        <taxon>Lophotrochozoa</taxon>
        <taxon>Mollusca</taxon>
        <taxon>Gastropoda</taxon>
        <taxon>Heterobranchia</taxon>
        <taxon>Euthyneura</taxon>
        <taxon>Tectipleura</taxon>
        <taxon>Aplysiida</taxon>
        <taxon>Aplysioidea</taxon>
        <taxon>Aplysiidae</taxon>
        <taxon>Aplysia</taxon>
    </lineage>
</organism>
<dbReference type="GeneID" id="106012877"/>
<dbReference type="RefSeq" id="XP_012942534.1">
    <property type="nucleotide sequence ID" value="XM_013087080.1"/>
</dbReference>
<dbReference type="InterPro" id="IPR019560">
    <property type="entry name" value="Mitochondrial_18_kDa_protein"/>
</dbReference>
<gene>
    <name evidence="6" type="primary">LOC106012877</name>
</gene>
<evidence type="ECO:0000313" key="6">
    <source>
        <dbReference type="RefSeq" id="XP_012942534.1"/>
    </source>
</evidence>
<dbReference type="PANTHER" id="PTHR11001">
    <property type="entry name" value="MITOCHONDRIAL FISSION PROCESS PROTEIN 1"/>
    <property type="match status" value="1"/>
</dbReference>
<keyword evidence="4" id="KW-0812">Transmembrane</keyword>
<protein>
    <recommendedName>
        <fullName evidence="2">Mitochondrial fission process protein 1</fullName>
    </recommendedName>
    <alternativeName>
        <fullName evidence="3">Mitochondrial 18 kDa protein</fullName>
    </alternativeName>
</protein>
<keyword evidence="4" id="KW-1133">Transmembrane helix</keyword>